<name>A0ABV1VZC7_9ACTN</name>
<dbReference type="Proteomes" id="UP001458415">
    <property type="component" value="Unassembled WGS sequence"/>
</dbReference>
<feature type="binding site" evidence="5">
    <location>
        <position position="36"/>
    </location>
    <ligand>
        <name>AMP</name>
        <dbReference type="ChEBI" id="CHEBI:456215"/>
    </ligand>
</feature>
<dbReference type="CDD" id="cd01428">
    <property type="entry name" value="ADK"/>
    <property type="match status" value="1"/>
</dbReference>
<evidence type="ECO:0000256" key="2">
    <source>
        <dbReference type="ARBA" id="ARBA00022727"/>
    </source>
</evidence>
<feature type="region of interest" description="NMP" evidence="5">
    <location>
        <begin position="30"/>
        <end position="59"/>
    </location>
</feature>
<evidence type="ECO:0000256" key="5">
    <source>
        <dbReference type="HAMAP-Rule" id="MF_00235"/>
    </source>
</evidence>
<keyword evidence="9" id="KW-1185">Reference proteome</keyword>
<proteinExistence type="inferred from homology"/>
<comment type="catalytic activity">
    <reaction evidence="5 7">
        <text>AMP + ATP = 2 ADP</text>
        <dbReference type="Rhea" id="RHEA:12973"/>
        <dbReference type="ChEBI" id="CHEBI:30616"/>
        <dbReference type="ChEBI" id="CHEBI:456215"/>
        <dbReference type="ChEBI" id="CHEBI:456216"/>
        <dbReference type="EC" id="2.7.4.3"/>
    </reaction>
</comment>
<comment type="domain">
    <text evidence="5">Consists of three domains, a large central CORE domain and two small peripheral domains, NMPbind and LID, which undergo movements during catalysis. The LID domain closes over the site of phosphoryl transfer upon ATP binding. Assembling and dissambling the active center during each catalytic cycle provides an effective means to prevent ATP hydrolysis.</text>
</comment>
<dbReference type="NCBIfam" id="NF001381">
    <property type="entry name" value="PRK00279.1-3"/>
    <property type="match status" value="1"/>
</dbReference>
<dbReference type="InterPro" id="IPR033690">
    <property type="entry name" value="Adenylat_kinase_CS"/>
</dbReference>
<keyword evidence="3 5" id="KW-0547">Nucleotide-binding</keyword>
<evidence type="ECO:0000313" key="8">
    <source>
        <dbReference type="EMBL" id="MER6977297.1"/>
    </source>
</evidence>
<dbReference type="InterPro" id="IPR027417">
    <property type="entry name" value="P-loop_NTPase"/>
</dbReference>
<feature type="binding site" evidence="5">
    <location>
        <position position="31"/>
    </location>
    <ligand>
        <name>AMP</name>
        <dbReference type="ChEBI" id="CHEBI:456215"/>
    </ligand>
</feature>
<keyword evidence="5 7" id="KW-0067">ATP-binding</keyword>
<feature type="binding site" evidence="5">
    <location>
        <begin position="10"/>
        <end position="15"/>
    </location>
    <ligand>
        <name>ATP</name>
        <dbReference type="ChEBI" id="CHEBI:30616"/>
    </ligand>
</feature>
<dbReference type="Pfam" id="PF00406">
    <property type="entry name" value="ADK"/>
    <property type="match status" value="1"/>
</dbReference>
<comment type="caution">
    <text evidence="5">Lacks conserved residue(s) required for the propagation of feature annotation.</text>
</comment>
<feature type="region of interest" description="LID" evidence="5">
    <location>
        <begin position="126"/>
        <end position="163"/>
    </location>
</feature>
<feature type="binding site" evidence="5">
    <location>
        <position position="127"/>
    </location>
    <ligand>
        <name>ATP</name>
        <dbReference type="ChEBI" id="CHEBI:30616"/>
    </ligand>
</feature>
<keyword evidence="1 5" id="KW-0808">Transferase</keyword>
<comment type="caution">
    <text evidence="8">The sequence shown here is derived from an EMBL/GenBank/DDBJ whole genome shotgun (WGS) entry which is preliminary data.</text>
</comment>
<accession>A0ABV1VZC7</accession>
<dbReference type="EMBL" id="JBEPCU010000110">
    <property type="protein sequence ID" value="MER6977297.1"/>
    <property type="molecule type" value="Genomic_DNA"/>
</dbReference>
<comment type="similarity">
    <text evidence="5 6">Belongs to the adenylate kinase family.</text>
</comment>
<evidence type="ECO:0000256" key="7">
    <source>
        <dbReference type="RuleBase" id="RU003331"/>
    </source>
</evidence>
<feature type="binding site" evidence="5">
    <location>
        <position position="160"/>
    </location>
    <ligand>
        <name>AMP</name>
        <dbReference type="ChEBI" id="CHEBI:456215"/>
    </ligand>
</feature>
<evidence type="ECO:0000313" key="9">
    <source>
        <dbReference type="Proteomes" id="UP001458415"/>
    </source>
</evidence>
<dbReference type="NCBIfam" id="NF001380">
    <property type="entry name" value="PRK00279.1-2"/>
    <property type="match status" value="1"/>
</dbReference>
<organism evidence="8 9">
    <name type="scientific">Streptomyces carpinensis</name>
    <dbReference type="NCBI Taxonomy" id="66369"/>
    <lineage>
        <taxon>Bacteria</taxon>
        <taxon>Bacillati</taxon>
        <taxon>Actinomycetota</taxon>
        <taxon>Actinomycetes</taxon>
        <taxon>Kitasatosporales</taxon>
        <taxon>Streptomycetaceae</taxon>
        <taxon>Streptomyces</taxon>
    </lineage>
</organism>
<comment type="function">
    <text evidence="5">Catalyzes the reversible transfer of the terminal phosphate group between ATP and AMP. Plays an important role in cellular energy homeostasis and in adenine nucleotide metabolism.</text>
</comment>
<protein>
    <recommendedName>
        <fullName evidence="5 7">Adenylate kinase</fullName>
        <shortName evidence="5">AK</shortName>
        <ecNumber evidence="5 7">2.7.4.3</ecNumber>
    </recommendedName>
    <alternativeName>
        <fullName evidence="5">ATP-AMP transphosphorylase</fullName>
    </alternativeName>
    <alternativeName>
        <fullName evidence="5">ATP:AMP phosphotransferase</fullName>
    </alternativeName>
    <alternativeName>
        <fullName evidence="5">Adenylate monophosphate kinase</fullName>
    </alternativeName>
</protein>
<reference evidence="8 9" key="1">
    <citation type="submission" date="2024-06" db="EMBL/GenBank/DDBJ databases">
        <title>The Natural Products Discovery Center: Release of the First 8490 Sequenced Strains for Exploring Actinobacteria Biosynthetic Diversity.</title>
        <authorList>
            <person name="Kalkreuter E."/>
            <person name="Kautsar S.A."/>
            <person name="Yang D."/>
            <person name="Bader C.D."/>
            <person name="Teijaro C.N."/>
            <person name="Fluegel L."/>
            <person name="Davis C.M."/>
            <person name="Simpson J.R."/>
            <person name="Lauterbach L."/>
            <person name="Steele A.D."/>
            <person name="Gui C."/>
            <person name="Meng S."/>
            <person name="Li G."/>
            <person name="Viehrig K."/>
            <person name="Ye F."/>
            <person name="Su P."/>
            <person name="Kiefer A.F."/>
            <person name="Nichols A."/>
            <person name="Cepeda A.J."/>
            <person name="Yan W."/>
            <person name="Fan B."/>
            <person name="Jiang Y."/>
            <person name="Adhikari A."/>
            <person name="Zheng C.-J."/>
            <person name="Schuster L."/>
            <person name="Cowan T.M."/>
            <person name="Smanski M.J."/>
            <person name="Chevrette M.G."/>
            <person name="De Carvalho L.P.S."/>
            <person name="Shen B."/>
        </authorList>
    </citation>
    <scope>NUCLEOTIDE SEQUENCE [LARGE SCALE GENOMIC DNA]</scope>
    <source>
        <strain evidence="8 9">NPDC000634</strain>
    </source>
</reference>
<gene>
    <name evidence="5" type="primary">adk</name>
    <name evidence="8" type="ORF">ABT317_09800</name>
</gene>
<dbReference type="NCBIfam" id="TIGR01351">
    <property type="entry name" value="adk"/>
    <property type="match status" value="1"/>
</dbReference>
<dbReference type="RefSeq" id="WP_086725121.1">
    <property type="nucleotide sequence ID" value="NZ_MUBM01000082.1"/>
</dbReference>
<dbReference type="GO" id="GO:0004017">
    <property type="term" value="F:AMP kinase activity"/>
    <property type="evidence" value="ECO:0007669"/>
    <property type="project" value="UniProtKB-EC"/>
</dbReference>
<feature type="binding site" evidence="5">
    <location>
        <position position="199"/>
    </location>
    <ligand>
        <name>ATP</name>
        <dbReference type="ChEBI" id="CHEBI:30616"/>
    </ligand>
</feature>
<dbReference type="PANTHER" id="PTHR23359">
    <property type="entry name" value="NUCLEOTIDE KINASE"/>
    <property type="match status" value="1"/>
</dbReference>
<dbReference type="InterPro" id="IPR006259">
    <property type="entry name" value="Adenyl_kin_sub"/>
</dbReference>
<dbReference type="PROSITE" id="PS00113">
    <property type="entry name" value="ADENYLATE_KINASE"/>
    <property type="match status" value="1"/>
</dbReference>
<feature type="binding site" evidence="5">
    <location>
        <position position="92"/>
    </location>
    <ligand>
        <name>AMP</name>
        <dbReference type="ChEBI" id="CHEBI:456215"/>
    </ligand>
</feature>
<evidence type="ECO:0000256" key="1">
    <source>
        <dbReference type="ARBA" id="ARBA00022679"/>
    </source>
</evidence>
<comment type="subunit">
    <text evidence="5 7">Monomer.</text>
</comment>
<dbReference type="PRINTS" id="PR00094">
    <property type="entry name" value="ADENYLTKNASE"/>
</dbReference>
<feature type="binding site" evidence="5">
    <location>
        <begin position="57"/>
        <end position="59"/>
    </location>
    <ligand>
        <name>AMP</name>
        <dbReference type="ChEBI" id="CHEBI:456215"/>
    </ligand>
</feature>
<evidence type="ECO:0000256" key="3">
    <source>
        <dbReference type="ARBA" id="ARBA00022741"/>
    </source>
</evidence>
<keyword evidence="2 5" id="KW-0545">Nucleotide biosynthesis</keyword>
<sequence length="218" mass="24050">MRIVLIGPPGAGKGTQARFLAERLSIPVISTGDLFRAHVAEGTTLGRRAREYMDTGALVPDEVTTAMTTSRLAEKDTSSGFILDGFPRTVRQAELLHQALVEQGTALDQVLAFHVPDDQIIRRLASRRICGDCRLTQRTDPADSGEENACQACGGSLQRRDDDREETVRKRLALYTEQTAPLLDWYASRWLLTRVTATGLIEEVTRRVFAAVLPSTVI</sequence>
<keyword evidence="4 5" id="KW-0418">Kinase</keyword>
<dbReference type="SUPFAM" id="SSF52540">
    <property type="entry name" value="P-loop containing nucleoside triphosphate hydrolases"/>
    <property type="match status" value="1"/>
</dbReference>
<feature type="binding site" evidence="5">
    <location>
        <position position="171"/>
    </location>
    <ligand>
        <name>AMP</name>
        <dbReference type="ChEBI" id="CHEBI:456215"/>
    </ligand>
</feature>
<evidence type="ECO:0000256" key="4">
    <source>
        <dbReference type="ARBA" id="ARBA00022777"/>
    </source>
</evidence>
<dbReference type="HAMAP" id="MF_00235">
    <property type="entry name" value="Adenylate_kinase_Adk"/>
    <property type="match status" value="1"/>
</dbReference>
<evidence type="ECO:0000256" key="6">
    <source>
        <dbReference type="RuleBase" id="RU003330"/>
    </source>
</evidence>
<keyword evidence="5" id="KW-0963">Cytoplasm</keyword>
<dbReference type="InterPro" id="IPR000850">
    <property type="entry name" value="Adenylat/UMP-CMP_kin"/>
</dbReference>
<dbReference type="NCBIfam" id="NF011100">
    <property type="entry name" value="PRK14527.1"/>
    <property type="match status" value="1"/>
</dbReference>
<comment type="subcellular location">
    <subcellularLocation>
        <location evidence="5 7">Cytoplasm</location>
    </subcellularLocation>
</comment>
<feature type="binding site" evidence="5">
    <location>
        <begin position="85"/>
        <end position="88"/>
    </location>
    <ligand>
        <name>AMP</name>
        <dbReference type="ChEBI" id="CHEBI:456215"/>
    </ligand>
</feature>
<comment type="pathway">
    <text evidence="5">Purine metabolism; AMP biosynthesis via salvage pathway; AMP from ADP: step 1/1.</text>
</comment>
<dbReference type="Gene3D" id="3.40.50.300">
    <property type="entry name" value="P-loop containing nucleotide triphosphate hydrolases"/>
    <property type="match status" value="1"/>
</dbReference>
<dbReference type="EC" id="2.7.4.3" evidence="5 7"/>